<sequence>MDFPVVGAPGRNIRTSLNVRGFGDTYLGMILMTRWRNGRGG</sequence>
<name>A0A447S7K5_KLEPN</name>
<evidence type="ECO:0000313" key="2">
    <source>
        <dbReference type="Proteomes" id="UP000282433"/>
    </source>
</evidence>
<protein>
    <submittedName>
        <fullName evidence="1">Uncharacterized protein</fullName>
    </submittedName>
</protein>
<accession>A0A447S7K5</accession>
<proteinExistence type="predicted"/>
<evidence type="ECO:0000313" key="1">
    <source>
        <dbReference type="EMBL" id="VEB08026.1"/>
    </source>
</evidence>
<gene>
    <name evidence="1" type="ORF">NCTC13635_07237</name>
</gene>
<organism evidence="1 2">
    <name type="scientific">Klebsiella pneumoniae</name>
    <dbReference type="NCBI Taxonomy" id="573"/>
    <lineage>
        <taxon>Bacteria</taxon>
        <taxon>Pseudomonadati</taxon>
        <taxon>Pseudomonadota</taxon>
        <taxon>Gammaproteobacteria</taxon>
        <taxon>Enterobacterales</taxon>
        <taxon>Enterobacteriaceae</taxon>
        <taxon>Klebsiella/Raoultella group</taxon>
        <taxon>Klebsiella</taxon>
        <taxon>Klebsiella pneumoniae complex</taxon>
    </lineage>
</organism>
<dbReference type="Proteomes" id="UP000282433">
    <property type="component" value="Chromosome"/>
</dbReference>
<reference evidence="1 2" key="1">
    <citation type="submission" date="2018-12" db="EMBL/GenBank/DDBJ databases">
        <authorList>
            <consortium name="Pathogen Informatics"/>
        </authorList>
    </citation>
    <scope>NUCLEOTIDE SEQUENCE [LARGE SCALE GENOMIC DNA]</scope>
    <source>
        <strain evidence="1 2">NCTC13635</strain>
    </source>
</reference>
<dbReference type="EMBL" id="LR134162">
    <property type="protein sequence ID" value="VEB08026.1"/>
    <property type="molecule type" value="Genomic_DNA"/>
</dbReference>
<dbReference type="AlphaFoldDB" id="A0A447S7K5"/>